<dbReference type="RefSeq" id="XP_049141694.1">
    <property type="nucleotide sequence ID" value="XM_049284551.1"/>
</dbReference>
<reference evidence="1" key="1">
    <citation type="journal article" date="2021" name="Mol. Plant Microbe Interact.">
        <title>Complete Genome Sequence of the Plant-Pathogenic Fungus Colletotrichum lupini.</title>
        <authorList>
            <person name="Baroncelli R."/>
            <person name="Pensec F."/>
            <person name="Da Lio D."/>
            <person name="Boufleur T."/>
            <person name="Vicente I."/>
            <person name="Sarrocco S."/>
            <person name="Picot A."/>
            <person name="Baraldi E."/>
            <person name="Sukno S."/>
            <person name="Thon M."/>
            <person name="Le Floch G."/>
        </authorList>
    </citation>
    <scope>NUCLEOTIDE SEQUENCE</scope>
    <source>
        <strain evidence="1">IMI 504893</strain>
    </source>
</reference>
<dbReference type="KEGG" id="clup:CLUP02_05545"/>
<protein>
    <submittedName>
        <fullName evidence="1">Uncharacterized protein</fullName>
    </submittedName>
</protein>
<dbReference type="AlphaFoldDB" id="A0A9Q8WDT5"/>
<accession>A0A9Q8WDT5</accession>
<proteinExistence type="predicted"/>
<dbReference type="GeneID" id="73339561"/>
<name>A0A9Q8WDT5_9PEZI</name>
<keyword evidence="2" id="KW-1185">Reference proteome</keyword>
<dbReference type="Proteomes" id="UP000830671">
    <property type="component" value="Chromosome 3"/>
</dbReference>
<organism evidence="1 2">
    <name type="scientific">Colletotrichum lupini</name>
    <dbReference type="NCBI Taxonomy" id="145971"/>
    <lineage>
        <taxon>Eukaryota</taxon>
        <taxon>Fungi</taxon>
        <taxon>Dikarya</taxon>
        <taxon>Ascomycota</taxon>
        <taxon>Pezizomycotina</taxon>
        <taxon>Sordariomycetes</taxon>
        <taxon>Hypocreomycetidae</taxon>
        <taxon>Glomerellales</taxon>
        <taxon>Glomerellaceae</taxon>
        <taxon>Colletotrichum</taxon>
        <taxon>Colletotrichum acutatum species complex</taxon>
    </lineage>
</organism>
<dbReference type="EMBL" id="CP019475">
    <property type="protein sequence ID" value="UQC80063.1"/>
    <property type="molecule type" value="Genomic_DNA"/>
</dbReference>
<sequence length="534" mass="59501">MAVRLYFPFRQKAMYPAQPAWVKWVDSHPSIIQSPGMSVACYDPNHPFPHNPMLHCPIVCLASTCPHSHNINATFAFELHLLFTLAFSPLPNPRLQPRALRIGSWHADSFLHPSSMSKHNSPCLSILTGHSHAAAAMCPGPDTASTHYIQVVVKLGRHHEQSYPGKGKKRRVLPHNGDWVFWGGGNLCPPPSSAFLQALFVDPNGRAMHYSTSLTTNREFASSQWLSRRCWHVRHCVFVPEILVLSFTSLLQRGNHDAGSFRNSGPRIPEPSIQNNPGLEIFTLETSLLERNTVIHYRSALLPTHHNPLKLPILANRLLMTLDETESRKTMMHTRQQTQSLIVIDAVLSWLFRAHSNCDLDTSLPFAANLAYKTDSICLDGPNKTLLLRTGFIQIPRYPQAFIIARSPIASRLLCNCVGVSRPPAVTSPTTQRASFNCPFIADSLQEHVMPFPPRSRPACQARLQRILPMGANRLGRIQATVPKNLAIIHVRAAARMISIQPISTPVSIYLLPESLSHHSTVASACRHSTILHS</sequence>
<evidence type="ECO:0000313" key="1">
    <source>
        <dbReference type="EMBL" id="UQC80063.1"/>
    </source>
</evidence>
<gene>
    <name evidence="1" type="ORF">CLUP02_05545</name>
</gene>
<evidence type="ECO:0000313" key="2">
    <source>
        <dbReference type="Proteomes" id="UP000830671"/>
    </source>
</evidence>